<evidence type="ECO:0000256" key="1">
    <source>
        <dbReference type="ARBA" id="ARBA00022801"/>
    </source>
</evidence>
<dbReference type="Pfam" id="PF02129">
    <property type="entry name" value="Peptidase_S15"/>
    <property type="match status" value="1"/>
</dbReference>
<dbReference type="Gene3D" id="2.60.120.260">
    <property type="entry name" value="Galactose-binding domain-like"/>
    <property type="match status" value="1"/>
</dbReference>
<dbReference type="SUPFAM" id="SSF49785">
    <property type="entry name" value="Galactose-binding domain-like"/>
    <property type="match status" value="1"/>
</dbReference>
<dbReference type="InterPro" id="IPR029058">
    <property type="entry name" value="AB_hydrolase_fold"/>
</dbReference>
<dbReference type="PATRIC" id="fig|765698.3.peg.6301"/>
<dbReference type="AlphaFoldDB" id="E8TIM0"/>
<dbReference type="InterPro" id="IPR005674">
    <property type="entry name" value="CocE/Ser_esterase"/>
</dbReference>
<dbReference type="EMBL" id="CP002447">
    <property type="protein sequence ID" value="ADV14825.1"/>
    <property type="molecule type" value="Genomic_DNA"/>
</dbReference>
<keyword evidence="1 4" id="KW-0378">Hydrolase</keyword>
<protein>
    <submittedName>
        <fullName evidence="4">Hydrolase CocE/NonD family protein</fullName>
    </submittedName>
</protein>
<dbReference type="PANTHER" id="PTHR43056:SF10">
    <property type="entry name" value="COCE_NOND FAMILY, PUTATIVE (AFU_ORTHOLOGUE AFUA_7G00600)-RELATED"/>
    <property type="match status" value="1"/>
</dbReference>
<feature type="domain" description="Xaa-Pro dipeptidyl-peptidase C-terminal" evidence="3">
    <location>
        <begin position="362"/>
        <end position="608"/>
    </location>
</feature>
<name>E8TIM0_MESCW</name>
<dbReference type="InterPro" id="IPR000383">
    <property type="entry name" value="Xaa-Pro-like_dom"/>
</dbReference>
<dbReference type="SMART" id="SM00939">
    <property type="entry name" value="PepX_C"/>
    <property type="match status" value="1"/>
</dbReference>
<dbReference type="Pfam" id="PF08530">
    <property type="entry name" value="PepX_C"/>
    <property type="match status" value="1"/>
</dbReference>
<dbReference type="HOGENOM" id="CLU_015590_5_1_5"/>
<dbReference type="NCBIfam" id="TIGR00976">
    <property type="entry name" value="CocE_NonD"/>
    <property type="match status" value="1"/>
</dbReference>
<evidence type="ECO:0000313" key="5">
    <source>
        <dbReference type="Proteomes" id="UP000007471"/>
    </source>
</evidence>
<evidence type="ECO:0000256" key="2">
    <source>
        <dbReference type="SAM" id="MobiDB-lite"/>
    </source>
</evidence>
<feature type="region of interest" description="Disordered" evidence="2">
    <location>
        <begin position="417"/>
        <end position="438"/>
    </location>
</feature>
<dbReference type="KEGG" id="mci:Mesci_5794"/>
<accession>E8TIM0</accession>
<proteinExistence type="predicted"/>
<dbReference type="OrthoDB" id="9806163at2"/>
<dbReference type="PANTHER" id="PTHR43056">
    <property type="entry name" value="PEPTIDASE S9 PROLYL OLIGOPEPTIDASE"/>
    <property type="match status" value="1"/>
</dbReference>
<dbReference type="Gene3D" id="1.10.3020.10">
    <property type="entry name" value="alpha-amino acid ester hydrolase ( Helical cap domain)"/>
    <property type="match status" value="1"/>
</dbReference>
<reference evidence="5" key="1">
    <citation type="submission" date="2011-01" db="EMBL/GenBank/DDBJ databases">
        <title>Complete sequence of chromosome of Mesorhizobium ciceri bv. biserrulae WSM1271.</title>
        <authorList>
            <person name="Lucas S."/>
            <person name="Copeland A."/>
            <person name="Lapidus A."/>
            <person name="Cheng J.-F."/>
            <person name="Goodwin L."/>
            <person name="Pitluck S."/>
            <person name="Teshima H."/>
            <person name="Detter J.C."/>
            <person name="Han C."/>
            <person name="Tapia R."/>
            <person name="Land M."/>
            <person name="Hauser L."/>
            <person name="Kyrpides N."/>
            <person name="Ivanova N."/>
            <person name="Nandasena K."/>
            <person name="Reeve W.G."/>
            <person name="Howieson J.G."/>
            <person name="O'Hara G."/>
            <person name="Tiwari R.P."/>
            <person name="Woyke T."/>
        </authorList>
    </citation>
    <scope>NUCLEOTIDE SEQUENCE [LARGE SCALE GENOMIC DNA]</scope>
    <source>
        <strain evidence="5">HAMBI 2942 / LMG 23838 / WSM1271</strain>
    </source>
</reference>
<sequence>MLAMPEMCRQDANVLRVFRQVLGVPKSSPRRMNEVEEAVERRIIRGFRWPAASPQSSETVTIRTVHNLRVPMRDGVELAADLICADGALGRASPAILIRTPYDKTNQRSWSAEFYRKLVENGYVVIVVDVRGRFNSGGKFKPYFNEAIDGYDTIEWIARQEWCDGNVGMHGTSYVGQTQWYAASEAPPHLRAIVPIVSPPGSLWRNEPIFNGALLISFGEWAVGMGDRSWQVTDFSEIWSQQQEYFEAIPSSCLPEMAGASIDWWREWLEHPTYDGFWAAGSYERYERMAVPALSITGWWDMNFPGSPLNFERMRDQGLTESARRGQRLVIGPWAHRVNKTTTLSGLDFGPSAVVSLDDYILQFYDHWLKGKQNQLSKESLVRVFVAGANEWWAMDDWPLVTTEYTSLYLRAPQNDDARSDGQLSWSPPTSAEEADSYVYDPRESPRMLWRLEAGPVDDRAIRGCEGVLCYTSEVLTAPLDVVGWVTMRLYASSSARDTDWHVRLVDLYPDGSARFLTRGVLRARYRDSLASPRLLEPHEPTLFEFSMDATGNRFLPGHRIGIEVMSSWFTQYDRNLNGGTANPFQETEPIVAHQRVFHQPGLESCVILPIIPSQH</sequence>
<dbReference type="Proteomes" id="UP000007471">
    <property type="component" value="Chromosome"/>
</dbReference>
<dbReference type="Gene3D" id="3.40.50.1820">
    <property type="entry name" value="alpha/beta hydrolase"/>
    <property type="match status" value="1"/>
</dbReference>
<dbReference type="eggNOG" id="COG2936">
    <property type="taxonomic scope" value="Bacteria"/>
</dbReference>
<organism evidence="4 5">
    <name type="scientific">Mesorhizobium ciceri biovar biserrulae (strain HAMBI 2942 / LMG 23838 / WSM1271)</name>
    <dbReference type="NCBI Taxonomy" id="765698"/>
    <lineage>
        <taxon>Bacteria</taxon>
        <taxon>Pseudomonadati</taxon>
        <taxon>Pseudomonadota</taxon>
        <taxon>Alphaproteobacteria</taxon>
        <taxon>Hyphomicrobiales</taxon>
        <taxon>Phyllobacteriaceae</taxon>
        <taxon>Mesorhizobium</taxon>
    </lineage>
</organism>
<dbReference type="InterPro" id="IPR008979">
    <property type="entry name" value="Galactose-bd-like_sf"/>
</dbReference>
<dbReference type="InterPro" id="IPR050585">
    <property type="entry name" value="Xaa-Pro_dipeptidyl-ppase/CocE"/>
</dbReference>
<dbReference type="GO" id="GO:0008239">
    <property type="term" value="F:dipeptidyl-peptidase activity"/>
    <property type="evidence" value="ECO:0007669"/>
    <property type="project" value="InterPro"/>
</dbReference>
<evidence type="ECO:0000313" key="4">
    <source>
        <dbReference type="EMBL" id="ADV14825.1"/>
    </source>
</evidence>
<gene>
    <name evidence="4" type="ordered locus">Mesci_5794</name>
</gene>
<evidence type="ECO:0000259" key="3">
    <source>
        <dbReference type="SMART" id="SM00939"/>
    </source>
</evidence>
<dbReference type="SUPFAM" id="SSF53474">
    <property type="entry name" value="alpha/beta-Hydrolases"/>
    <property type="match status" value="1"/>
</dbReference>
<dbReference type="InterPro" id="IPR013736">
    <property type="entry name" value="Xaa-Pro_dipept_C"/>
</dbReference>